<evidence type="ECO:0000256" key="2">
    <source>
        <dbReference type="ARBA" id="ARBA00022692"/>
    </source>
</evidence>
<dbReference type="InterPro" id="IPR045863">
    <property type="entry name" value="CorA_TM1_TM2"/>
</dbReference>
<dbReference type="EMBL" id="JAAQRI010000179">
    <property type="protein sequence ID" value="KAF5629984.1"/>
    <property type="molecule type" value="Genomic_DNA"/>
</dbReference>
<evidence type="ECO:0000313" key="6">
    <source>
        <dbReference type="EMBL" id="KAF5629984.1"/>
    </source>
</evidence>
<protein>
    <submittedName>
        <fullName evidence="6">Uncharacterized protein</fullName>
    </submittedName>
</protein>
<accession>A0A8H5RB56</accession>
<dbReference type="OrthoDB" id="5392974at2759"/>
<comment type="subcellular location">
    <subcellularLocation>
        <location evidence="1">Membrane</location>
        <topology evidence="1">Multi-pass membrane protein</topology>
    </subcellularLocation>
</comment>
<keyword evidence="2 5" id="KW-0812">Transmembrane</keyword>
<evidence type="ECO:0000256" key="5">
    <source>
        <dbReference type="SAM" id="Phobius"/>
    </source>
</evidence>
<evidence type="ECO:0000256" key="4">
    <source>
        <dbReference type="ARBA" id="ARBA00023136"/>
    </source>
</evidence>
<dbReference type="RefSeq" id="XP_037204570.1">
    <property type="nucleotide sequence ID" value="XM_037355161.1"/>
</dbReference>
<keyword evidence="3 5" id="KW-1133">Transmembrane helix</keyword>
<dbReference type="AlphaFoldDB" id="A0A8H5RB56"/>
<reference evidence="6 7" key="1">
    <citation type="submission" date="2020-05" db="EMBL/GenBank/DDBJ databases">
        <title>Identification and distribution of gene clusters putatively required for synthesis of sphingolipid metabolism inhibitors in phylogenetically diverse species of the filamentous fungus Fusarium.</title>
        <authorList>
            <person name="Kim H.-S."/>
            <person name="Busman M."/>
            <person name="Brown D.W."/>
            <person name="Divon H."/>
            <person name="Uhlig S."/>
            <person name="Proctor R.H."/>
        </authorList>
    </citation>
    <scope>NUCLEOTIDE SEQUENCE [LARGE SCALE GENOMIC DNA]</scope>
    <source>
        <strain evidence="6 7">NRRL 66243</strain>
    </source>
</reference>
<gene>
    <name evidence="6" type="ORF">FTJAE_8354</name>
</gene>
<organism evidence="6 7">
    <name type="scientific">Fusarium tjaetaba</name>
    <dbReference type="NCBI Taxonomy" id="1567544"/>
    <lineage>
        <taxon>Eukaryota</taxon>
        <taxon>Fungi</taxon>
        <taxon>Dikarya</taxon>
        <taxon>Ascomycota</taxon>
        <taxon>Pezizomycotina</taxon>
        <taxon>Sordariomycetes</taxon>
        <taxon>Hypocreomycetidae</taxon>
        <taxon>Hypocreales</taxon>
        <taxon>Nectriaceae</taxon>
        <taxon>Fusarium</taxon>
        <taxon>Fusarium fujikuroi species complex</taxon>
    </lineage>
</organism>
<dbReference type="Proteomes" id="UP000530670">
    <property type="component" value="Unassembled WGS sequence"/>
</dbReference>
<keyword evidence="7" id="KW-1185">Reference proteome</keyword>
<evidence type="ECO:0000256" key="3">
    <source>
        <dbReference type="ARBA" id="ARBA00022989"/>
    </source>
</evidence>
<dbReference type="GO" id="GO:0046873">
    <property type="term" value="F:metal ion transmembrane transporter activity"/>
    <property type="evidence" value="ECO:0007669"/>
    <property type="project" value="InterPro"/>
</dbReference>
<feature type="transmembrane region" description="Helical" evidence="5">
    <location>
        <begin position="134"/>
        <end position="156"/>
    </location>
</feature>
<dbReference type="Pfam" id="PF01544">
    <property type="entry name" value="CorA"/>
    <property type="match status" value="1"/>
</dbReference>
<dbReference type="SUPFAM" id="SSF144083">
    <property type="entry name" value="Magnesium transport protein CorA, transmembrane region"/>
    <property type="match status" value="1"/>
</dbReference>
<evidence type="ECO:0000313" key="7">
    <source>
        <dbReference type="Proteomes" id="UP000530670"/>
    </source>
</evidence>
<feature type="transmembrane region" description="Helical" evidence="5">
    <location>
        <begin position="93"/>
        <end position="114"/>
    </location>
</feature>
<proteinExistence type="predicted"/>
<dbReference type="Gene3D" id="1.20.58.340">
    <property type="entry name" value="Magnesium transport protein CorA, transmembrane region"/>
    <property type="match status" value="1"/>
</dbReference>
<dbReference type="PANTHER" id="PTHR47685:SF1">
    <property type="entry name" value="MAGNESIUM TRANSPORT PROTEIN CORA"/>
    <property type="match status" value="1"/>
</dbReference>
<dbReference type="GO" id="GO:0016020">
    <property type="term" value="C:membrane"/>
    <property type="evidence" value="ECO:0007669"/>
    <property type="project" value="UniProtKB-SubCell"/>
</dbReference>
<evidence type="ECO:0000256" key="1">
    <source>
        <dbReference type="ARBA" id="ARBA00004141"/>
    </source>
</evidence>
<comment type="caution">
    <text evidence="6">The sequence shown here is derived from an EMBL/GenBank/DDBJ whole genome shotgun (WGS) entry which is preliminary data.</text>
</comment>
<sequence length="194" mass="22009">MTSPLIAERNFSAINGSAMDTNEDKEDSKTILDHNWKMVSQRQRDASTRVLQMLERTTNEVTSLQSGLFNVQSITAAQNSLKEAQKGLELNRYLLVFTIVTIVFLPPTFAATFFGMDAFSFDTDQATRRLFWTVFAVLSGVTYALAFLGLFGFHLVPTKRNQLMSRMNSKWDEVVLKLKERRGNRNPARSSEQA</sequence>
<dbReference type="GeneID" id="59307431"/>
<dbReference type="InterPro" id="IPR050829">
    <property type="entry name" value="CorA_MIT"/>
</dbReference>
<name>A0A8H5RB56_9HYPO</name>
<dbReference type="InterPro" id="IPR002523">
    <property type="entry name" value="MgTranspt_CorA/ZnTranspt_ZntB"/>
</dbReference>
<dbReference type="PANTHER" id="PTHR47685">
    <property type="entry name" value="MAGNESIUM TRANSPORT PROTEIN CORA"/>
    <property type="match status" value="1"/>
</dbReference>
<keyword evidence="4 5" id="KW-0472">Membrane</keyword>